<feature type="domain" description="PET hydrolase/cutinase-like" evidence="1">
    <location>
        <begin position="85"/>
        <end position="226"/>
    </location>
</feature>
<dbReference type="PANTHER" id="PTHR33428">
    <property type="entry name" value="CHLOROPHYLLASE-2, CHLOROPLASTIC"/>
    <property type="match status" value="1"/>
</dbReference>
<organism evidence="2 3">
    <name type="scientific">Nocardia fluminea</name>
    <dbReference type="NCBI Taxonomy" id="134984"/>
    <lineage>
        <taxon>Bacteria</taxon>
        <taxon>Bacillati</taxon>
        <taxon>Actinomycetota</taxon>
        <taxon>Actinomycetes</taxon>
        <taxon>Mycobacteriales</taxon>
        <taxon>Nocardiaceae</taxon>
        <taxon>Nocardia</taxon>
    </lineage>
</organism>
<accession>A0A2N3V724</accession>
<dbReference type="InterPro" id="IPR029058">
    <property type="entry name" value="AB_hydrolase_fold"/>
</dbReference>
<dbReference type="Pfam" id="PF12740">
    <property type="entry name" value="PETase"/>
    <property type="match status" value="1"/>
</dbReference>
<comment type="caution">
    <text evidence="2">The sequence shown here is derived from an EMBL/GenBank/DDBJ whole genome shotgun (WGS) entry which is preliminary data.</text>
</comment>
<dbReference type="PANTHER" id="PTHR33428:SF14">
    <property type="entry name" value="CARBOXYLESTERASE TYPE B DOMAIN-CONTAINING PROTEIN"/>
    <property type="match status" value="1"/>
</dbReference>
<keyword evidence="3" id="KW-1185">Reference proteome</keyword>
<dbReference type="InterPro" id="IPR041127">
    <property type="entry name" value="PET_hydrolase/cutinase-like"/>
</dbReference>
<dbReference type="EMBL" id="PJMW01000002">
    <property type="protein sequence ID" value="PKV77427.1"/>
    <property type="molecule type" value="Genomic_DNA"/>
</dbReference>
<sequence>MRVDSFISSRIRRGQPRAWVSATCLQDDVAGPGCLFTCLASIFVSNRTVQRVHRGARIALTAVALTAAVSAAPVSAAPSYQPAAPIEATYYAPGPWAVAERSGADCCTSTGDTYDIWYPADLGTGVHPVITWGNGTMAHPREYAYLLSHLASWGFVVIAADRTDTGTGVQMLDAVRYLAEQNDDPSSVFHGRIDLGAVGAAGHSQGGLGALNALARGSGLVDTAVPLEMPLAAVCSSLPPVDGQSACVDTSAITSGSVLLVNGSADGISPGTQTLPPALIGQQSMQAYYDALPAQVPKARAALLGAQHNDIQGQPGCTNYSCTEGVHRYLGYLAAWFTGQLRGDSAARGAFLAGTGEFLHNPYWSEQASTITR</sequence>
<reference evidence="2 3" key="1">
    <citation type="submission" date="2017-12" db="EMBL/GenBank/DDBJ databases">
        <title>Sequencing the genomes of 1000 Actinobacteria strains.</title>
        <authorList>
            <person name="Klenk H.-P."/>
        </authorList>
    </citation>
    <scope>NUCLEOTIDE SEQUENCE [LARGE SCALE GENOMIC DNA]</scope>
    <source>
        <strain evidence="2 3">DSM 44489</strain>
    </source>
</reference>
<evidence type="ECO:0000313" key="2">
    <source>
        <dbReference type="EMBL" id="PKV77427.1"/>
    </source>
</evidence>
<evidence type="ECO:0000259" key="1">
    <source>
        <dbReference type="Pfam" id="PF12740"/>
    </source>
</evidence>
<name>A0A2N3V724_9NOCA</name>
<dbReference type="SUPFAM" id="SSF53474">
    <property type="entry name" value="alpha/beta-Hydrolases"/>
    <property type="match status" value="1"/>
</dbReference>
<evidence type="ECO:0000313" key="3">
    <source>
        <dbReference type="Proteomes" id="UP000233766"/>
    </source>
</evidence>
<protein>
    <submittedName>
        <fullName evidence="2">Chlorophyllase-like protein</fullName>
    </submittedName>
</protein>
<dbReference type="Gene3D" id="3.40.50.1820">
    <property type="entry name" value="alpha/beta hydrolase"/>
    <property type="match status" value="1"/>
</dbReference>
<dbReference type="Proteomes" id="UP000233766">
    <property type="component" value="Unassembled WGS sequence"/>
</dbReference>
<dbReference type="AlphaFoldDB" id="A0A2N3V724"/>
<proteinExistence type="predicted"/>
<gene>
    <name evidence="2" type="ORF">ATK86_1767</name>
</gene>